<gene>
    <name evidence="2" type="ORF">CN689_05245</name>
</gene>
<dbReference type="RefSeq" id="WP_098175116.1">
    <property type="nucleotide sequence ID" value="NZ_CP050509.1"/>
</dbReference>
<dbReference type="InterPro" id="IPR050229">
    <property type="entry name" value="GlpE_sulfurtransferase"/>
</dbReference>
<dbReference type="PROSITE" id="PS01148">
    <property type="entry name" value="UPF0033"/>
    <property type="match status" value="1"/>
</dbReference>
<dbReference type="PANTHER" id="PTHR43031:SF17">
    <property type="entry name" value="SULFURTRANSFERASE YTWF-RELATED"/>
    <property type="match status" value="1"/>
</dbReference>
<evidence type="ECO:0000313" key="3">
    <source>
        <dbReference type="Proteomes" id="UP000220106"/>
    </source>
</evidence>
<dbReference type="InterPro" id="IPR001763">
    <property type="entry name" value="Rhodanese-like_dom"/>
</dbReference>
<evidence type="ECO:0000313" key="2">
    <source>
        <dbReference type="EMBL" id="PEJ36335.1"/>
    </source>
</evidence>
<organism evidence="2 3">
    <name type="scientific">Peribacillus butanolivorans</name>
    <dbReference type="NCBI Taxonomy" id="421767"/>
    <lineage>
        <taxon>Bacteria</taxon>
        <taxon>Bacillati</taxon>
        <taxon>Bacillota</taxon>
        <taxon>Bacilli</taxon>
        <taxon>Bacillales</taxon>
        <taxon>Bacillaceae</taxon>
        <taxon>Peribacillus</taxon>
    </lineage>
</organism>
<dbReference type="InterPro" id="IPR001455">
    <property type="entry name" value="TusA-like"/>
</dbReference>
<dbReference type="Pfam" id="PF01206">
    <property type="entry name" value="TusA"/>
    <property type="match status" value="1"/>
</dbReference>
<dbReference type="EMBL" id="NUEQ01000010">
    <property type="protein sequence ID" value="PEJ36335.1"/>
    <property type="molecule type" value="Genomic_DNA"/>
</dbReference>
<feature type="domain" description="Rhodanese" evidence="1">
    <location>
        <begin position="105"/>
        <end position="186"/>
    </location>
</feature>
<name>A0AAX0S7I1_9BACI</name>
<dbReference type="SUPFAM" id="SSF52821">
    <property type="entry name" value="Rhodanese/Cell cycle control phosphatase"/>
    <property type="match status" value="1"/>
</dbReference>
<dbReference type="CDD" id="cd00158">
    <property type="entry name" value="RHOD"/>
    <property type="match status" value="1"/>
</dbReference>
<dbReference type="PROSITE" id="PS50206">
    <property type="entry name" value="RHODANESE_3"/>
    <property type="match status" value="1"/>
</dbReference>
<dbReference type="Pfam" id="PF00581">
    <property type="entry name" value="Rhodanese"/>
    <property type="match status" value="1"/>
</dbReference>
<dbReference type="PANTHER" id="PTHR43031">
    <property type="entry name" value="FAD-DEPENDENT OXIDOREDUCTASE"/>
    <property type="match status" value="1"/>
</dbReference>
<dbReference type="InterPro" id="IPR036873">
    <property type="entry name" value="Rhodanese-like_dom_sf"/>
</dbReference>
<comment type="caution">
    <text evidence="2">The sequence shown here is derived from an EMBL/GenBank/DDBJ whole genome shotgun (WGS) entry which is preliminary data.</text>
</comment>
<dbReference type="CDD" id="cd00291">
    <property type="entry name" value="SirA_YedF_YeeD"/>
    <property type="match status" value="1"/>
</dbReference>
<dbReference type="SUPFAM" id="SSF64307">
    <property type="entry name" value="SirA-like"/>
    <property type="match status" value="1"/>
</dbReference>
<dbReference type="Gene3D" id="3.30.110.40">
    <property type="entry name" value="TusA-like domain"/>
    <property type="match status" value="1"/>
</dbReference>
<dbReference type="Gene3D" id="3.40.250.10">
    <property type="entry name" value="Rhodanese-like domain"/>
    <property type="match status" value="1"/>
</dbReference>
<proteinExistence type="predicted"/>
<reference evidence="2 3" key="1">
    <citation type="submission" date="2017-09" db="EMBL/GenBank/DDBJ databases">
        <title>Large-scale bioinformatics analysis of Bacillus genomes uncovers conserved roles of natural products in bacterial physiology.</title>
        <authorList>
            <consortium name="Agbiome Team Llc"/>
            <person name="Bleich R.M."/>
            <person name="Kirk G.J."/>
            <person name="Santa Maria K.C."/>
            <person name="Allen S.E."/>
            <person name="Farag S."/>
            <person name="Shank E.A."/>
            <person name="Bowers A."/>
        </authorList>
    </citation>
    <scope>NUCLEOTIDE SEQUENCE [LARGE SCALE GENOMIC DNA]</scope>
    <source>
        <strain evidence="2 3">AFS003229</strain>
    </source>
</reference>
<dbReference type="Proteomes" id="UP000220106">
    <property type="component" value="Unassembled WGS sequence"/>
</dbReference>
<sequence>MIKTNSVLDAKGLACPMPIVRTKKVMNGLEAGEVLEVQATDKGSTADMKAWAESTGHQYLGTVEEGTVLKHYLRKASGEEHEEKKHEKVISNEELLQKIEENQYTIVLDVRESAEYAFNHIPSAKSLPMGELEERFSELDKESEIFVICRTGSRSDLAAQKLTAAGFKQVVNVEPGMSQWNGPTQKSVNE</sequence>
<dbReference type="InterPro" id="IPR036868">
    <property type="entry name" value="TusA-like_sf"/>
</dbReference>
<protein>
    <recommendedName>
        <fullName evidence="1">Rhodanese domain-containing protein</fullName>
    </recommendedName>
</protein>
<evidence type="ECO:0000259" key="1">
    <source>
        <dbReference type="PROSITE" id="PS50206"/>
    </source>
</evidence>
<accession>A0AAX0S7I1</accession>
<dbReference type="SMART" id="SM00450">
    <property type="entry name" value="RHOD"/>
    <property type="match status" value="1"/>
</dbReference>
<dbReference type="AlphaFoldDB" id="A0AAX0S7I1"/>